<organism evidence="1 2">
    <name type="scientific">Pycnoporus cinnabarinus</name>
    <name type="common">Cinnabar-red polypore</name>
    <name type="synonym">Trametes cinnabarina</name>
    <dbReference type="NCBI Taxonomy" id="5643"/>
    <lineage>
        <taxon>Eukaryota</taxon>
        <taxon>Fungi</taxon>
        <taxon>Dikarya</taxon>
        <taxon>Basidiomycota</taxon>
        <taxon>Agaricomycotina</taxon>
        <taxon>Agaricomycetes</taxon>
        <taxon>Polyporales</taxon>
        <taxon>Polyporaceae</taxon>
        <taxon>Trametes</taxon>
    </lineage>
</organism>
<dbReference type="OrthoDB" id="2739860at2759"/>
<accession>A0A060SSK6</accession>
<dbReference type="EMBL" id="CCBP010000272">
    <property type="protein sequence ID" value="CDO75433.1"/>
    <property type="molecule type" value="Genomic_DNA"/>
</dbReference>
<keyword evidence="2" id="KW-1185">Reference proteome</keyword>
<gene>
    <name evidence="1" type="ORF">BN946_scf184693.g2</name>
</gene>
<dbReference type="Proteomes" id="UP000029665">
    <property type="component" value="Unassembled WGS sequence"/>
</dbReference>
<evidence type="ECO:0000313" key="2">
    <source>
        <dbReference type="Proteomes" id="UP000029665"/>
    </source>
</evidence>
<reference evidence="1" key="1">
    <citation type="submission" date="2014-01" db="EMBL/GenBank/DDBJ databases">
        <title>The genome of the white-rot fungus Pycnoporus cinnabarinus: a basidiomycete model with a versatile arsenal for lignocellulosic biomass breakdown.</title>
        <authorList>
            <person name="Levasseur A."/>
            <person name="Lomascolo A."/>
            <person name="Ruiz-Duenas F.J."/>
            <person name="Uzan E."/>
            <person name="Piumi F."/>
            <person name="Kues U."/>
            <person name="Ram A.F.J."/>
            <person name="Murat C."/>
            <person name="Haon M."/>
            <person name="Benoit I."/>
            <person name="Arfi Y."/>
            <person name="Chevret D."/>
            <person name="Drula E."/>
            <person name="Kwon M.J."/>
            <person name="Gouret P."/>
            <person name="Lesage-Meessen L."/>
            <person name="Lombard V."/>
            <person name="Mariette J."/>
            <person name="Noirot C."/>
            <person name="Park J."/>
            <person name="Patyshakuliyeva A."/>
            <person name="Wieneger R.A.B."/>
            <person name="Wosten H.A.B."/>
            <person name="Martin F."/>
            <person name="Coutinho P.M."/>
            <person name="de Vries R."/>
            <person name="Martinez A.T."/>
            <person name="Klopp C."/>
            <person name="Pontarotti P."/>
            <person name="Henrissat B."/>
            <person name="Record E."/>
        </authorList>
    </citation>
    <scope>NUCLEOTIDE SEQUENCE [LARGE SCALE GENOMIC DNA]</scope>
    <source>
        <strain evidence="1">BRFM137</strain>
    </source>
</reference>
<proteinExistence type="predicted"/>
<comment type="caution">
    <text evidence="1">The sequence shown here is derived from an EMBL/GenBank/DDBJ whole genome shotgun (WGS) entry which is preliminary data.</text>
</comment>
<name>A0A060SSK6_PYCCI</name>
<sequence>MSAPPSSCLTVQAPGRYDALPTTVEGFTEAIMKAEDSQPELRVLRDVGETVQDVKAIFERIGESLAQFDNVQFFDSQDHLLQLNWQWREYAEVGLMSTRALAERSAYKASAVGALLRQYNKAIMTNVERAAVAKLTAELLPFVEKLGAKVVEIRRIASDFQTIRQDVTEFRLTIETYISKARLHLEDERPVDFLDVQRFMARLTEKVATQNKQRSLVNLQGILEAQMNDLERAAQAHLQSTSPQISTDMVEYSTQLERAVDPDLPINSTSLEAIGLHNGGKDSA</sequence>
<evidence type="ECO:0000313" key="1">
    <source>
        <dbReference type="EMBL" id="CDO75433.1"/>
    </source>
</evidence>
<dbReference type="HOGENOM" id="CLU_980531_0_0_1"/>
<dbReference type="AlphaFoldDB" id="A0A060SSK6"/>
<protein>
    <submittedName>
        <fullName evidence="1">Uncharacterized protein</fullName>
    </submittedName>
</protein>